<dbReference type="Pfam" id="PF00004">
    <property type="entry name" value="AAA"/>
    <property type="match status" value="1"/>
</dbReference>
<evidence type="ECO:0000259" key="2">
    <source>
        <dbReference type="Pfam" id="PF00004"/>
    </source>
</evidence>
<keyword evidence="1" id="KW-0175">Coiled coil</keyword>
<organism evidence="3 4">
    <name type="scientific">Papilio xuthus</name>
    <name type="common">Asian swallowtail butterfly</name>
    <dbReference type="NCBI Taxonomy" id="66420"/>
    <lineage>
        <taxon>Eukaryota</taxon>
        <taxon>Metazoa</taxon>
        <taxon>Ecdysozoa</taxon>
        <taxon>Arthropoda</taxon>
        <taxon>Hexapoda</taxon>
        <taxon>Insecta</taxon>
        <taxon>Pterygota</taxon>
        <taxon>Neoptera</taxon>
        <taxon>Endopterygota</taxon>
        <taxon>Lepidoptera</taxon>
        <taxon>Glossata</taxon>
        <taxon>Ditrysia</taxon>
        <taxon>Papilionoidea</taxon>
        <taxon>Papilionidae</taxon>
        <taxon>Papilioninae</taxon>
        <taxon>Papilio</taxon>
    </lineage>
</organism>
<dbReference type="STRING" id="66420.A0A194QCZ6"/>
<evidence type="ECO:0000313" key="4">
    <source>
        <dbReference type="Proteomes" id="UP000053268"/>
    </source>
</evidence>
<keyword evidence="4" id="KW-1185">Reference proteome</keyword>
<feature type="coiled-coil region" evidence="1">
    <location>
        <begin position="376"/>
        <end position="431"/>
    </location>
</feature>
<dbReference type="Gene3D" id="1.10.8.60">
    <property type="match status" value="1"/>
</dbReference>
<dbReference type="GO" id="GO:0016887">
    <property type="term" value="F:ATP hydrolysis activity"/>
    <property type="evidence" value="ECO:0007669"/>
    <property type="project" value="InterPro"/>
</dbReference>
<dbReference type="InterPro" id="IPR003959">
    <property type="entry name" value="ATPase_AAA_core"/>
</dbReference>
<sequence length="885" mass="104588">MSDYYFNKWKQVLIELEKHVKLDLDYQETKVHDQKCCEAAQRLGCVLSKYLLLYNSSVDCLQQSLQVQKTEYIQNVVNAITARILELKHQLRKLEGYYYQYFGNGLIQHGLTFDDADPKDIPSKITRSEQVQAVIDEVLLRAKMEKEVCLKEVVEVEKVSSETNSFLRFWESDNESDEVEKDTSEIVPQLSEESLKRMEMIKLIQAHERSRQVIRWDTRRKFKREIWEKELNGTAKPQAIFEVKERAAALIKKVFRMYFEIKRHRVRQCRIDEMIDINICTKPNYAEKSKYLTVKDQRIDKQKQYKEENLSKIKTMETNYLKQTDNNTADEYRDFIRDWFKKWYVGVKFFYDIPKEEFGGSSLIIKEMVPTPSEWLEEYEAYLQEKKSNKNKTSAQKKFEKQEAKKEELKLKKEEQRILKMEQELIKKMMKNPKQHPGFHYPMSKKTENILETIDKYRKDWNDFDTWETEGYTEGFVQQIDHENACMNTKLKILKAVDEDMRQELQILKRALQSEYKRNNEKMPENMKVKQKKAKKHKVDFTISESVQENMQELASSGYLKEKTSMKFEDFEGDFNFVGDTLRCILRRAEPLCGETRFLWWEKSGELVLGARRLLLVGPRGSGKTTLVNILSSVNDAVIFELDPVKVSPELISPAHLRQVVSSVVTCARATQPAVIHLKSLHLLYCKKVPPEQNKQNLNMFAQYFVRMLLKKIHKNDLIIVIGSCCDPWLTKTNKLLKNFPDVIMMPPTTYSTVSFILRKWMTDNRMVPRDLNTQSIAQLLKAYSFGHIRDALNSFLTPDNVIKIAAYGLSPQKVLDHVTENEDNKIDYKKYQEWYDENTPWGKREVNRLHDDREFLLLQQKFVEKMKKRGVLEKHQVVTTIQEE</sequence>
<name>A0A194QCZ6_PAPXU</name>
<evidence type="ECO:0000313" key="3">
    <source>
        <dbReference type="EMBL" id="KPJ03337.1"/>
    </source>
</evidence>
<gene>
    <name evidence="3" type="ORF">RR46_06493</name>
</gene>
<dbReference type="PANTHER" id="PTHR14690:SF9">
    <property type="entry name" value="GH08353P"/>
    <property type="match status" value="1"/>
</dbReference>
<dbReference type="EMBL" id="KQ459185">
    <property type="protein sequence ID" value="KPJ03337.1"/>
    <property type="molecule type" value="Genomic_DNA"/>
</dbReference>
<dbReference type="Gene3D" id="3.40.50.300">
    <property type="entry name" value="P-loop containing nucleotide triphosphate hydrolases"/>
    <property type="match status" value="1"/>
</dbReference>
<proteinExistence type="predicted"/>
<feature type="domain" description="ATPase AAA-type core" evidence="2">
    <location>
        <begin position="614"/>
        <end position="732"/>
    </location>
</feature>
<dbReference type="Proteomes" id="UP000053268">
    <property type="component" value="Unassembled WGS sequence"/>
</dbReference>
<dbReference type="InterPro" id="IPR027417">
    <property type="entry name" value="P-loop_NTPase"/>
</dbReference>
<dbReference type="AlphaFoldDB" id="A0A194QCZ6"/>
<dbReference type="PANTHER" id="PTHR14690">
    <property type="entry name" value="IQ MOTIF CONTAINING WITH AAA DOMAIN 1"/>
    <property type="match status" value="1"/>
</dbReference>
<reference evidence="3 4" key="1">
    <citation type="journal article" date="2015" name="Nat. Commun.">
        <title>Outbred genome sequencing and CRISPR/Cas9 gene editing in butterflies.</title>
        <authorList>
            <person name="Li X."/>
            <person name="Fan D."/>
            <person name="Zhang W."/>
            <person name="Liu G."/>
            <person name="Zhang L."/>
            <person name="Zhao L."/>
            <person name="Fang X."/>
            <person name="Chen L."/>
            <person name="Dong Y."/>
            <person name="Chen Y."/>
            <person name="Ding Y."/>
            <person name="Zhao R."/>
            <person name="Feng M."/>
            <person name="Zhu Y."/>
            <person name="Feng Y."/>
            <person name="Jiang X."/>
            <person name="Zhu D."/>
            <person name="Xiang H."/>
            <person name="Feng X."/>
            <person name="Li S."/>
            <person name="Wang J."/>
            <person name="Zhang G."/>
            <person name="Kronforst M.R."/>
            <person name="Wang W."/>
        </authorList>
    </citation>
    <scope>NUCLEOTIDE SEQUENCE [LARGE SCALE GENOMIC DNA]</scope>
    <source>
        <strain evidence="3">Ya'a_city_454_Px</strain>
        <tissue evidence="3">Whole body</tissue>
    </source>
</reference>
<evidence type="ECO:0000256" key="1">
    <source>
        <dbReference type="SAM" id="Coils"/>
    </source>
</evidence>
<dbReference type="GO" id="GO:0005524">
    <property type="term" value="F:ATP binding"/>
    <property type="evidence" value="ECO:0007669"/>
    <property type="project" value="InterPro"/>
</dbReference>
<accession>A0A194QCZ6</accession>
<protein>
    <submittedName>
        <fullName evidence="3">Putative IQ and AAA domain-containing protein 1-like</fullName>
    </submittedName>
</protein>
<dbReference type="SUPFAM" id="SSF52540">
    <property type="entry name" value="P-loop containing nucleoside triphosphate hydrolases"/>
    <property type="match status" value="1"/>
</dbReference>
<dbReference type="InterPro" id="IPR052267">
    <property type="entry name" value="N-DRC_Component"/>
</dbReference>